<feature type="region of interest" description="Disordered" evidence="1">
    <location>
        <begin position="99"/>
        <end position="123"/>
    </location>
</feature>
<sequence>MRKYVFAPMTNQNGAALVLVLTMLAVLMILCSFALDTSTLEVKIANNDRAARQALYAAERGVFYALDNLNDGLNLNDHVAPSGNTYAEDIRIDRSALFNPDPDEDEKSGATILTTGPPPTGSGMDATTASGFQMVYYAVEAYGVFPEGAPNPSRAGVEMQVGRIISK</sequence>
<gene>
    <name evidence="3" type="ORF">GSUB_04905</name>
</gene>
<dbReference type="STRING" id="483547.GSUB_04905"/>
<dbReference type="OrthoDB" id="5405878at2"/>
<dbReference type="InterPro" id="IPR025746">
    <property type="entry name" value="PilX_N_dom"/>
</dbReference>
<accession>A0A0B5FR51</accession>
<protein>
    <recommendedName>
        <fullName evidence="2">Type 4 fimbrial biogenesis protein PilX N-terminal domain-containing protein</fullName>
    </recommendedName>
</protein>
<reference evidence="3 4" key="1">
    <citation type="journal article" date="2015" name="Genome Announc.">
        <title>Genomes of Geoalkalibacter ferrihydriticus Z-0531T and Geoalkalibacter subterraneus Red1T, Two Haloalkaliphilic Metal-Reducing Deltaproteobacteria.</title>
        <authorList>
            <person name="Badalamenti J.P."/>
            <person name="Krajmalnik-Brown R."/>
            <person name="Torres C.I."/>
            <person name="Bond D.R."/>
        </authorList>
    </citation>
    <scope>NUCLEOTIDE SEQUENCE [LARGE SCALE GENOMIC DNA]</scope>
    <source>
        <strain evidence="3 4">Red1</strain>
    </source>
</reference>
<name>A0A0B5FR51_9BACT</name>
<dbReference type="KEGG" id="gsb:GSUB_04905"/>
<keyword evidence="4" id="KW-1185">Reference proteome</keyword>
<dbReference type="RefSeq" id="WP_040199494.1">
    <property type="nucleotide sequence ID" value="NZ_CP010311.1"/>
</dbReference>
<feature type="domain" description="Type 4 fimbrial biogenesis protein PilX N-terminal" evidence="2">
    <location>
        <begin position="14"/>
        <end position="62"/>
    </location>
</feature>
<dbReference type="EMBL" id="CP010311">
    <property type="protein sequence ID" value="AJF06031.1"/>
    <property type="molecule type" value="Genomic_DNA"/>
</dbReference>
<evidence type="ECO:0000313" key="3">
    <source>
        <dbReference type="EMBL" id="AJF06031.1"/>
    </source>
</evidence>
<organism evidence="3 4">
    <name type="scientific">Geoalkalibacter subterraneus</name>
    <dbReference type="NCBI Taxonomy" id="483547"/>
    <lineage>
        <taxon>Bacteria</taxon>
        <taxon>Pseudomonadati</taxon>
        <taxon>Thermodesulfobacteriota</taxon>
        <taxon>Desulfuromonadia</taxon>
        <taxon>Desulfuromonadales</taxon>
        <taxon>Geoalkalibacteraceae</taxon>
        <taxon>Geoalkalibacter</taxon>
    </lineage>
</organism>
<dbReference type="Pfam" id="PF14341">
    <property type="entry name" value="PilX_N"/>
    <property type="match status" value="1"/>
</dbReference>
<proteinExistence type="predicted"/>
<evidence type="ECO:0000259" key="2">
    <source>
        <dbReference type="Pfam" id="PF14341"/>
    </source>
</evidence>
<dbReference type="HOGENOM" id="CLU_1592214_0_0_7"/>
<evidence type="ECO:0000256" key="1">
    <source>
        <dbReference type="SAM" id="MobiDB-lite"/>
    </source>
</evidence>
<evidence type="ECO:0000313" key="4">
    <source>
        <dbReference type="Proteomes" id="UP000035036"/>
    </source>
</evidence>
<dbReference type="Proteomes" id="UP000035036">
    <property type="component" value="Chromosome"/>
</dbReference>
<dbReference type="AlphaFoldDB" id="A0A0B5FR51"/>